<evidence type="ECO:0000313" key="10">
    <source>
        <dbReference type="EMBL" id="USS01408.1"/>
    </source>
</evidence>
<reference evidence="10" key="2">
    <citation type="submission" date="2022-06" db="EMBL/GenBank/DDBJ databases">
        <authorList>
            <person name="Holder M.E."/>
            <person name="Ajami N.J."/>
            <person name="Petrosino J.F."/>
        </authorList>
    </citation>
    <scope>NUCLEOTIDE SEQUENCE</scope>
    <source>
        <strain evidence="10">RMA 8861</strain>
    </source>
</reference>
<dbReference type="OrthoDB" id="9796616at2"/>
<dbReference type="Proteomes" id="UP000280586">
    <property type="component" value="Chromosome"/>
</dbReference>
<feature type="transmembrane region" description="Helical" evidence="8">
    <location>
        <begin position="129"/>
        <end position="152"/>
    </location>
</feature>
<feature type="transmembrane region" description="Helical" evidence="8">
    <location>
        <begin position="96"/>
        <end position="117"/>
    </location>
</feature>
<keyword evidence="7 8" id="KW-0472">Membrane</keyword>
<name>A0A9N7JLI4_CLOSE</name>
<dbReference type="GO" id="GO:0008360">
    <property type="term" value="P:regulation of cell shape"/>
    <property type="evidence" value="ECO:0007669"/>
    <property type="project" value="UniProtKB-KW"/>
</dbReference>
<comment type="similarity">
    <text evidence="2">Belongs to the MreD family.</text>
</comment>
<keyword evidence="5" id="KW-0133">Cell shape</keyword>
<dbReference type="NCBIfam" id="TIGR03426">
    <property type="entry name" value="shape_MreD"/>
    <property type="match status" value="1"/>
</dbReference>
<keyword evidence="4 8" id="KW-0812">Transmembrane</keyword>
<dbReference type="InterPro" id="IPR007227">
    <property type="entry name" value="Cell_shape_determining_MreD"/>
</dbReference>
<dbReference type="KEGG" id="csep:CP523_10595"/>
<dbReference type="InterPro" id="IPR017225">
    <property type="entry name" value="Cell_shape_determin_MreD_prd"/>
</dbReference>
<sequence>MKRLILILVLIGLLVLDNSLMPFLSIKGAFPSLLFMFSISYSIIKGRDEAVFIGILSGLLQDVFFYNIFGINALANMILCFLAAIIGENIYKNRKLIPVFTGLIASLLKVLVVYIILFLSNKYLNVETALFSTLYNTFIMFLFYNIIFKFCYNEYSIKSWKIRK</sequence>
<dbReference type="Proteomes" id="UP001055437">
    <property type="component" value="Chromosome"/>
</dbReference>
<evidence type="ECO:0000256" key="6">
    <source>
        <dbReference type="ARBA" id="ARBA00022989"/>
    </source>
</evidence>
<dbReference type="AlphaFoldDB" id="A0A9N7JLI4"/>
<evidence type="ECO:0000313" key="11">
    <source>
        <dbReference type="Proteomes" id="UP000280586"/>
    </source>
</evidence>
<evidence type="ECO:0000256" key="2">
    <source>
        <dbReference type="ARBA" id="ARBA00007776"/>
    </source>
</evidence>
<dbReference type="GeneID" id="303561130"/>
<dbReference type="RefSeq" id="WP_066674175.1">
    <property type="nucleotide sequence ID" value="NZ_CABMIZ010000004.1"/>
</dbReference>
<evidence type="ECO:0000256" key="8">
    <source>
        <dbReference type="SAM" id="Phobius"/>
    </source>
</evidence>
<feature type="transmembrane region" description="Helical" evidence="8">
    <location>
        <begin position="64"/>
        <end position="84"/>
    </location>
</feature>
<protein>
    <submittedName>
        <fullName evidence="9">Rod shape-determining protein MreD</fullName>
    </submittedName>
</protein>
<keyword evidence="6 8" id="KW-1133">Transmembrane helix</keyword>
<evidence type="ECO:0000313" key="12">
    <source>
        <dbReference type="Proteomes" id="UP001055437"/>
    </source>
</evidence>
<dbReference type="EMBL" id="CP023671">
    <property type="protein sequence ID" value="AYE34814.1"/>
    <property type="molecule type" value="Genomic_DNA"/>
</dbReference>
<dbReference type="GO" id="GO:0005886">
    <property type="term" value="C:plasma membrane"/>
    <property type="evidence" value="ECO:0007669"/>
    <property type="project" value="UniProtKB-SubCell"/>
</dbReference>
<comment type="subcellular location">
    <subcellularLocation>
        <location evidence="1">Cell membrane</location>
        <topology evidence="1">Multi-pass membrane protein</topology>
    </subcellularLocation>
</comment>
<keyword evidence="12" id="KW-1185">Reference proteome</keyword>
<evidence type="ECO:0000256" key="1">
    <source>
        <dbReference type="ARBA" id="ARBA00004651"/>
    </source>
</evidence>
<dbReference type="Pfam" id="PF04093">
    <property type="entry name" value="MreD"/>
    <property type="match status" value="1"/>
</dbReference>
<dbReference type="EMBL" id="CP099799">
    <property type="protein sequence ID" value="USS01408.1"/>
    <property type="molecule type" value="Genomic_DNA"/>
</dbReference>
<evidence type="ECO:0000313" key="9">
    <source>
        <dbReference type="EMBL" id="AYE34814.1"/>
    </source>
</evidence>
<dbReference type="PIRSF" id="PIRSF037497">
    <property type="entry name" value="MreD_Clostridium/Treponema_prd"/>
    <property type="match status" value="1"/>
</dbReference>
<evidence type="ECO:0000256" key="3">
    <source>
        <dbReference type="ARBA" id="ARBA00022475"/>
    </source>
</evidence>
<reference evidence="9 11" key="1">
    <citation type="submission" date="2017-09" db="EMBL/GenBank/DDBJ databases">
        <authorList>
            <person name="Thomas P."/>
            <person name="Seyboldt C."/>
        </authorList>
    </citation>
    <scope>NUCLEOTIDE SEQUENCE [LARGE SCALE GENOMIC DNA]</scope>
    <source>
        <strain evidence="9 11">DSM 7534</strain>
    </source>
</reference>
<evidence type="ECO:0000256" key="7">
    <source>
        <dbReference type="ARBA" id="ARBA00023136"/>
    </source>
</evidence>
<keyword evidence="3" id="KW-1003">Cell membrane</keyword>
<proteinExistence type="inferred from homology"/>
<evidence type="ECO:0000256" key="5">
    <source>
        <dbReference type="ARBA" id="ARBA00022960"/>
    </source>
</evidence>
<organism evidence="9 11">
    <name type="scientific">Clostridium septicum</name>
    <dbReference type="NCBI Taxonomy" id="1504"/>
    <lineage>
        <taxon>Bacteria</taxon>
        <taxon>Bacillati</taxon>
        <taxon>Bacillota</taxon>
        <taxon>Clostridia</taxon>
        <taxon>Eubacteriales</taxon>
        <taxon>Clostridiaceae</taxon>
        <taxon>Clostridium</taxon>
    </lineage>
</organism>
<gene>
    <name evidence="9" type="primary">mreD</name>
    <name evidence="9" type="ORF">CP523_10595</name>
    <name evidence="10" type="ORF">NH397_02940</name>
</gene>
<evidence type="ECO:0000256" key="4">
    <source>
        <dbReference type="ARBA" id="ARBA00022692"/>
    </source>
</evidence>
<accession>A0A9N7JLI4</accession>